<gene>
    <name evidence="8" type="ORF">ACFFGY_21790</name>
</gene>
<organism evidence="8 9">
    <name type="scientific">Roseomonas elaeocarpi</name>
    <dbReference type="NCBI Taxonomy" id="907779"/>
    <lineage>
        <taxon>Bacteria</taxon>
        <taxon>Pseudomonadati</taxon>
        <taxon>Pseudomonadota</taxon>
        <taxon>Alphaproteobacteria</taxon>
        <taxon>Acetobacterales</taxon>
        <taxon>Roseomonadaceae</taxon>
        <taxon>Roseomonas</taxon>
    </lineage>
</organism>
<dbReference type="InterPro" id="IPR006314">
    <property type="entry name" value="Dyp_peroxidase"/>
</dbReference>
<evidence type="ECO:0000313" key="8">
    <source>
        <dbReference type="EMBL" id="MFC0410885.1"/>
    </source>
</evidence>
<protein>
    <submittedName>
        <fullName evidence="8">Dyp-type peroxidase</fullName>
    </submittedName>
</protein>
<comment type="cofactor">
    <cofactor evidence="1">
        <name>heme b</name>
        <dbReference type="ChEBI" id="CHEBI:60344"/>
    </cofactor>
</comment>
<keyword evidence="9" id="KW-1185">Reference proteome</keyword>
<evidence type="ECO:0000313" key="9">
    <source>
        <dbReference type="Proteomes" id="UP001589865"/>
    </source>
</evidence>
<evidence type="ECO:0000256" key="3">
    <source>
        <dbReference type="ARBA" id="ARBA00022617"/>
    </source>
</evidence>
<feature type="region of interest" description="Disordered" evidence="7">
    <location>
        <begin position="373"/>
        <end position="396"/>
    </location>
</feature>
<comment type="caution">
    <text evidence="8">The sequence shown here is derived from an EMBL/GenBank/DDBJ whole genome shotgun (WGS) entry which is preliminary data.</text>
</comment>
<feature type="region of interest" description="Disordered" evidence="7">
    <location>
        <begin position="406"/>
        <end position="425"/>
    </location>
</feature>
<evidence type="ECO:0000256" key="6">
    <source>
        <dbReference type="ARBA" id="ARBA00023004"/>
    </source>
</evidence>
<dbReference type="PROSITE" id="PS51404">
    <property type="entry name" value="DYP_PEROXIDASE"/>
    <property type="match status" value="1"/>
</dbReference>
<dbReference type="GO" id="GO:0004601">
    <property type="term" value="F:peroxidase activity"/>
    <property type="evidence" value="ECO:0007669"/>
    <property type="project" value="UniProtKB-KW"/>
</dbReference>
<evidence type="ECO:0000256" key="7">
    <source>
        <dbReference type="SAM" id="MobiDB-lite"/>
    </source>
</evidence>
<keyword evidence="5" id="KW-0560">Oxidoreductase</keyword>
<name>A0ABV6JZJ7_9PROT</name>
<dbReference type="Proteomes" id="UP001589865">
    <property type="component" value="Unassembled WGS sequence"/>
</dbReference>
<dbReference type="RefSeq" id="WP_377046644.1">
    <property type="nucleotide sequence ID" value="NZ_JBHLUN010000021.1"/>
</dbReference>
<accession>A0ABV6JZJ7</accession>
<dbReference type="SUPFAM" id="SSF54909">
    <property type="entry name" value="Dimeric alpha+beta barrel"/>
    <property type="match status" value="1"/>
</dbReference>
<proteinExistence type="predicted"/>
<reference evidence="8 9" key="1">
    <citation type="submission" date="2024-09" db="EMBL/GenBank/DDBJ databases">
        <authorList>
            <person name="Sun Q."/>
            <person name="Mori K."/>
        </authorList>
    </citation>
    <scope>NUCLEOTIDE SEQUENCE [LARGE SCALE GENOMIC DNA]</scope>
    <source>
        <strain evidence="8 9">TBRC 5777</strain>
    </source>
</reference>
<dbReference type="InterPro" id="IPR011008">
    <property type="entry name" value="Dimeric_a/b-barrel"/>
</dbReference>
<evidence type="ECO:0000256" key="1">
    <source>
        <dbReference type="ARBA" id="ARBA00001970"/>
    </source>
</evidence>
<keyword evidence="3" id="KW-0349">Heme</keyword>
<evidence type="ECO:0000256" key="5">
    <source>
        <dbReference type="ARBA" id="ARBA00023002"/>
    </source>
</evidence>
<keyword evidence="6" id="KW-0408">Iron</keyword>
<dbReference type="EMBL" id="JBHLUN010000021">
    <property type="protein sequence ID" value="MFC0410885.1"/>
    <property type="molecule type" value="Genomic_DNA"/>
</dbReference>
<evidence type="ECO:0000256" key="4">
    <source>
        <dbReference type="ARBA" id="ARBA00022723"/>
    </source>
</evidence>
<evidence type="ECO:0000256" key="2">
    <source>
        <dbReference type="ARBA" id="ARBA00022559"/>
    </source>
</evidence>
<sequence length="525" mass="56999">MSPTERGMSYREENEMPQDAPIAKGVADILATPIRWHDAKHDPNLNVMLCDLQANILKGHGRDHTGHVFVSFHGMTPAAIADVLRGLAPRVKTALEQLTSTEHYKMTGEDGGTVICVFLARGAYGKLQLPAMRRPKDPAFVAGMRARGQLPKLQFVGIPGGLDGLNDPPQSQWGTGWGDEMPEPDAMILVAGDTTDQVTQGLQEVEALLNGTGASILTVERGEAQRRRQPGGNPKGEGLEHFGYVDGRSQPLFLQEDIAAETGMRWNPAFPPSQFVVPDPGGRSPLACGSYFVFRKLEQNVKKFKAQEDELAGLLNLPAKDRERAGAMVVGRWEDGTPVVGPSDAPVAGMPMNDFNYGEDAEGLRCPFRAHIRKTNPRSPEPKPGDPAPPPGLPAERSRIMARRGITYGQRQPRPDGADFPEDDLPERDVGLLFMAYMSNITEQFEFTQAGWANNSNFPTGNAGVDPVLGQRPNPAAPPNTHWQDGTVAGGRTGHEAQFDFKTSVTLLGGDYFFAPSVGFLKNPI</sequence>
<dbReference type="PANTHER" id="PTHR30521:SF4">
    <property type="entry name" value="DEFERROCHELATASE"/>
    <property type="match status" value="1"/>
</dbReference>
<dbReference type="PANTHER" id="PTHR30521">
    <property type="entry name" value="DEFERROCHELATASE/PEROXIDASE"/>
    <property type="match status" value="1"/>
</dbReference>
<keyword evidence="4" id="KW-0479">Metal-binding</keyword>
<feature type="region of interest" description="Disordered" evidence="7">
    <location>
        <begin position="463"/>
        <end position="482"/>
    </location>
</feature>
<keyword evidence="2 8" id="KW-0575">Peroxidase</keyword>